<proteinExistence type="predicted"/>
<keyword evidence="2" id="KW-1185">Reference proteome</keyword>
<evidence type="ECO:0000313" key="2">
    <source>
        <dbReference type="Proteomes" id="UP000266615"/>
    </source>
</evidence>
<evidence type="ECO:0000313" key="1">
    <source>
        <dbReference type="EMBL" id="RJN31061.1"/>
    </source>
</evidence>
<reference evidence="1 2" key="1">
    <citation type="submission" date="2018-09" db="EMBL/GenBank/DDBJ databases">
        <title>Nesterenkonia natronophila sp. nov., an alkaliphilic actinobacteriume isolated from a soda lake, and emended description of the genus Nesterenkonia.</title>
        <authorList>
            <person name="Menes R.J."/>
            <person name="Iriarte A."/>
        </authorList>
    </citation>
    <scope>NUCLEOTIDE SEQUENCE [LARGE SCALE GENOMIC DNA]</scope>
    <source>
        <strain evidence="1 2">M8</strain>
    </source>
</reference>
<dbReference type="EMBL" id="QYZP01000003">
    <property type="protein sequence ID" value="RJN31061.1"/>
    <property type="molecule type" value="Genomic_DNA"/>
</dbReference>
<gene>
    <name evidence="1" type="ORF">D3250_09315</name>
</gene>
<sequence>MPDKPLDNTWVGTRVLPAARRAKRAGRRIGRRARSAVAPRIGALGAAALNAATTDLTIPSSGAEQVRRCGVVVLGIPDYPRIPPLWREKLIQAERHSVPTVLMVRSPEDIEHPLAAVVTHLVTTDPQLLAAVRDFAGAERTGMVDSLASGREQTSALFALTRVHTPVEKT</sequence>
<name>A0A3A4F048_9MICC</name>
<dbReference type="Proteomes" id="UP000266615">
    <property type="component" value="Unassembled WGS sequence"/>
</dbReference>
<organism evidence="1 2">
    <name type="scientific">Nesterenkonia natronophila</name>
    <dbReference type="NCBI Taxonomy" id="2174932"/>
    <lineage>
        <taxon>Bacteria</taxon>
        <taxon>Bacillati</taxon>
        <taxon>Actinomycetota</taxon>
        <taxon>Actinomycetes</taxon>
        <taxon>Micrococcales</taxon>
        <taxon>Micrococcaceae</taxon>
        <taxon>Nesterenkonia</taxon>
    </lineage>
</organism>
<comment type="caution">
    <text evidence="1">The sequence shown here is derived from an EMBL/GenBank/DDBJ whole genome shotgun (WGS) entry which is preliminary data.</text>
</comment>
<dbReference type="RefSeq" id="WP_119903127.1">
    <property type="nucleotide sequence ID" value="NZ_QYZP01000003.1"/>
</dbReference>
<dbReference type="OrthoDB" id="4964865at2"/>
<protein>
    <submittedName>
        <fullName evidence="1">Uncharacterized protein</fullName>
    </submittedName>
</protein>
<dbReference type="AlphaFoldDB" id="A0A3A4F048"/>
<accession>A0A3A4F048</accession>